<reference evidence="2 3" key="1">
    <citation type="journal article" date="2018" name="Plant J.">
        <title>Genome sequences of Chlorella sorokiniana UTEX 1602 and Micractinium conductrix SAG 241.80: implications to maltose excretion by a green alga.</title>
        <authorList>
            <person name="Arriola M.B."/>
            <person name="Velmurugan N."/>
            <person name="Zhang Y."/>
            <person name="Plunkett M.H."/>
            <person name="Hondzo H."/>
            <person name="Barney B.M."/>
        </authorList>
    </citation>
    <scope>NUCLEOTIDE SEQUENCE [LARGE SCALE GENOMIC DNA]</scope>
    <source>
        <strain evidence="2 3">SAG 241.80</strain>
    </source>
</reference>
<dbReference type="EMBL" id="LHPF02000003">
    <property type="protein sequence ID" value="PSC75050.1"/>
    <property type="molecule type" value="Genomic_DNA"/>
</dbReference>
<keyword evidence="1" id="KW-1133">Transmembrane helix</keyword>
<dbReference type="PANTHER" id="PTHR34407:SF1">
    <property type="entry name" value="SGNH HYDROLASE-TYPE ESTERASE DOMAIN-CONTAINING PROTEIN"/>
    <property type="match status" value="1"/>
</dbReference>
<dbReference type="Proteomes" id="UP000239649">
    <property type="component" value="Unassembled WGS sequence"/>
</dbReference>
<dbReference type="OrthoDB" id="544608at2759"/>
<sequence>MAADKLAGLLRAAEVARDRRAAWVGISLASVALLTALLALSSHGGGHLWNSWRAHRLQSPRLQPPQMPWRPLLTAEERDQGVAHYGGGARLRSVAAKLLAGQPIKAYAVGGSVTYGHGVEDPSLAYPSLFFRHINVSFPHRAWRVPARREAGVSRRAITAAGHRDGAVGRGGAVSAPTAFSRPPCGTGGHVLSNRGLPGSTSGITAPCVHGMVAADADLVVVEFSTNDSPAGWTSGGKHGFEALLRTLLALPGRPAVVLLHHYAWWKAAGDGRSAGLYYREPEVQLETFALYYDLPSLSLKAATWRLMEAGVEGFKVDGVLSRGSRDGVTGEPIPAAAPRRASSYLYLDTIHPGPNGHQVLAELLAGLLGRAVSEVAGGRTPAARWHPRLQGLPPPMIPNFPDSRASLCIQLEAFRGVVRHQRGFSYSPEKPLLPRFEEQKWGWSAEQPGAWLELEVDTRQPRGQPQARRTEVQLGHLRSNFNMGTALVKCAAGCRCRPSVLGGTSASRATVFRAHAFQVSQHARCRLRVTVRQQPGMVPEEGHKVMLAAVAVTHQLGD</sequence>
<keyword evidence="1" id="KW-0812">Transmembrane</keyword>
<comment type="caution">
    <text evidence="2">The sequence shown here is derived from an EMBL/GenBank/DDBJ whole genome shotgun (WGS) entry which is preliminary data.</text>
</comment>
<evidence type="ECO:0000313" key="2">
    <source>
        <dbReference type="EMBL" id="PSC75050.1"/>
    </source>
</evidence>
<name>A0A2P6VLU4_9CHLO</name>
<dbReference type="InterPro" id="IPR036514">
    <property type="entry name" value="SGNH_hydro_sf"/>
</dbReference>
<dbReference type="PANTHER" id="PTHR34407">
    <property type="entry name" value="EXPRESSED PROTEIN"/>
    <property type="match status" value="1"/>
</dbReference>
<dbReference type="Gene3D" id="3.40.50.1110">
    <property type="entry name" value="SGNH hydrolase"/>
    <property type="match status" value="1"/>
</dbReference>
<evidence type="ECO:0008006" key="4">
    <source>
        <dbReference type="Google" id="ProtNLM"/>
    </source>
</evidence>
<evidence type="ECO:0000313" key="3">
    <source>
        <dbReference type="Proteomes" id="UP000239649"/>
    </source>
</evidence>
<protein>
    <recommendedName>
        <fullName evidence="4">SGNH hydrolase-type esterase domain-containing protein</fullName>
    </recommendedName>
</protein>
<dbReference type="CDD" id="cd00229">
    <property type="entry name" value="SGNH_hydrolase"/>
    <property type="match status" value="1"/>
</dbReference>
<keyword evidence="3" id="KW-1185">Reference proteome</keyword>
<dbReference type="SUPFAM" id="SSF52266">
    <property type="entry name" value="SGNH hydrolase"/>
    <property type="match status" value="1"/>
</dbReference>
<proteinExistence type="predicted"/>
<feature type="transmembrane region" description="Helical" evidence="1">
    <location>
        <begin position="21"/>
        <end position="40"/>
    </location>
</feature>
<gene>
    <name evidence="2" type="ORF">C2E20_1732</name>
</gene>
<dbReference type="AlphaFoldDB" id="A0A2P6VLU4"/>
<evidence type="ECO:0000256" key="1">
    <source>
        <dbReference type="SAM" id="Phobius"/>
    </source>
</evidence>
<accession>A0A2P6VLU4</accession>
<organism evidence="2 3">
    <name type="scientific">Micractinium conductrix</name>
    <dbReference type="NCBI Taxonomy" id="554055"/>
    <lineage>
        <taxon>Eukaryota</taxon>
        <taxon>Viridiplantae</taxon>
        <taxon>Chlorophyta</taxon>
        <taxon>core chlorophytes</taxon>
        <taxon>Trebouxiophyceae</taxon>
        <taxon>Chlorellales</taxon>
        <taxon>Chlorellaceae</taxon>
        <taxon>Chlorella clade</taxon>
        <taxon>Micractinium</taxon>
    </lineage>
</organism>
<keyword evidence="1" id="KW-0472">Membrane</keyword>